<gene>
    <name evidence="1" type="ORF">PBY51_017009</name>
</gene>
<dbReference type="Proteomes" id="UP001346869">
    <property type="component" value="Unassembled WGS sequence"/>
</dbReference>
<sequence>MPLSLACLSSWESVLRKQPRADLSKPGPLYKLISGLILTSLDSRRLRIKLCDIRETNVGQHCATLLVYIVLVSQSCERMVFCERNRILALKQVSGACAKRHVALSQHAFWTD</sequence>
<organism evidence="1 2">
    <name type="scientific">Eleginops maclovinus</name>
    <name type="common">Patagonian blennie</name>
    <name type="synonym">Eleginus maclovinus</name>
    <dbReference type="NCBI Taxonomy" id="56733"/>
    <lineage>
        <taxon>Eukaryota</taxon>
        <taxon>Metazoa</taxon>
        <taxon>Chordata</taxon>
        <taxon>Craniata</taxon>
        <taxon>Vertebrata</taxon>
        <taxon>Euteleostomi</taxon>
        <taxon>Actinopterygii</taxon>
        <taxon>Neopterygii</taxon>
        <taxon>Teleostei</taxon>
        <taxon>Neoteleostei</taxon>
        <taxon>Acanthomorphata</taxon>
        <taxon>Eupercaria</taxon>
        <taxon>Perciformes</taxon>
        <taxon>Notothenioidei</taxon>
        <taxon>Eleginopidae</taxon>
        <taxon>Eleginops</taxon>
    </lineage>
</organism>
<reference evidence="1 2" key="1">
    <citation type="journal article" date="2023" name="Genes (Basel)">
        <title>Chromosome-Level Genome Assembly and Circadian Gene Repertoire of the Patagonia Blennie Eleginops maclovinus-The Closest Ancestral Proxy of Antarctic Cryonotothenioids.</title>
        <authorList>
            <person name="Cheng C.C."/>
            <person name="Rivera-Colon A.G."/>
            <person name="Minhas B.F."/>
            <person name="Wilson L."/>
            <person name="Rayamajhi N."/>
            <person name="Vargas-Chacoff L."/>
            <person name="Catchen J.M."/>
        </authorList>
    </citation>
    <scope>NUCLEOTIDE SEQUENCE [LARGE SCALE GENOMIC DNA]</scope>
    <source>
        <strain evidence="1">JMC-PN-2008</strain>
    </source>
</reference>
<comment type="caution">
    <text evidence="1">The sequence shown here is derived from an EMBL/GenBank/DDBJ whole genome shotgun (WGS) entry which is preliminary data.</text>
</comment>
<protein>
    <submittedName>
        <fullName evidence="1">Uncharacterized protein</fullName>
    </submittedName>
</protein>
<accession>A0AAN8A051</accession>
<evidence type="ECO:0000313" key="1">
    <source>
        <dbReference type="EMBL" id="KAK5847918.1"/>
    </source>
</evidence>
<dbReference type="EMBL" id="JAUZQC010000026">
    <property type="protein sequence ID" value="KAK5847918.1"/>
    <property type="molecule type" value="Genomic_DNA"/>
</dbReference>
<dbReference type="AlphaFoldDB" id="A0AAN8A051"/>
<reference evidence="1 2" key="2">
    <citation type="journal article" date="2023" name="Mol. Biol. Evol.">
        <title>Genomics of Secondarily Temperate Adaptation in the Only Non-Antarctic Icefish.</title>
        <authorList>
            <person name="Rivera-Colon A.G."/>
            <person name="Rayamajhi N."/>
            <person name="Minhas B.F."/>
            <person name="Madrigal G."/>
            <person name="Bilyk K.T."/>
            <person name="Yoon V."/>
            <person name="Hune M."/>
            <person name="Gregory S."/>
            <person name="Cheng C.H.C."/>
            <person name="Catchen J.M."/>
        </authorList>
    </citation>
    <scope>NUCLEOTIDE SEQUENCE [LARGE SCALE GENOMIC DNA]</scope>
    <source>
        <strain evidence="1">JMC-PN-2008</strain>
    </source>
</reference>
<evidence type="ECO:0000313" key="2">
    <source>
        <dbReference type="Proteomes" id="UP001346869"/>
    </source>
</evidence>
<keyword evidence="2" id="KW-1185">Reference proteome</keyword>
<name>A0AAN8A051_ELEMC</name>
<proteinExistence type="predicted"/>